<dbReference type="OrthoDB" id="9787428at2"/>
<feature type="compositionally biased region" description="Low complexity" evidence="1">
    <location>
        <begin position="180"/>
        <end position="214"/>
    </location>
</feature>
<protein>
    <submittedName>
        <fullName evidence="3">Carbon monoxide dehydrogenase subunit G</fullName>
    </submittedName>
</protein>
<accession>A0A5M6I7N7</accession>
<keyword evidence="4" id="KW-1185">Reference proteome</keyword>
<evidence type="ECO:0000313" key="3">
    <source>
        <dbReference type="EMBL" id="KAA5604152.1"/>
    </source>
</evidence>
<sequence>MEFSGEYRIPAPRQTVWEALNDADVLKHCISGCESLERVSDTELTAKLKAKVGPVSAKFSGTVTLSDVNAPESYVISGQGQGGAAGFVKGSASVSLTEDGPDVTVLRYESQGSVGGKLASVGGRLVKGVATKTADDFFRAFSERVGGAPPEVVDTETGETITEPEPEPVIAPEPPPDTPSEPIAGPIPAASAAAPTNTAAEARPQPTTTATTQPPLGPIEIGPQTADPNPPLPPARVPPLTSPPPVRLALTGKTFAVLAAWVAAIAVLVVTLSLALT</sequence>
<evidence type="ECO:0000313" key="4">
    <source>
        <dbReference type="Proteomes" id="UP000324065"/>
    </source>
</evidence>
<dbReference type="Proteomes" id="UP000324065">
    <property type="component" value="Unassembled WGS sequence"/>
</dbReference>
<dbReference type="Pfam" id="PF06240">
    <property type="entry name" value="COXG"/>
    <property type="match status" value="1"/>
</dbReference>
<comment type="caution">
    <text evidence="3">The sequence shown here is derived from an EMBL/GenBank/DDBJ whole genome shotgun (WGS) entry which is preliminary data.</text>
</comment>
<feature type="region of interest" description="Disordered" evidence="1">
    <location>
        <begin position="147"/>
        <end position="240"/>
    </location>
</feature>
<dbReference type="PANTHER" id="PTHR38588">
    <property type="entry name" value="BLL0334 PROTEIN"/>
    <property type="match status" value="1"/>
</dbReference>
<feature type="compositionally biased region" description="Pro residues" evidence="1">
    <location>
        <begin position="228"/>
        <end position="240"/>
    </location>
</feature>
<feature type="transmembrane region" description="Helical" evidence="2">
    <location>
        <begin position="255"/>
        <end position="276"/>
    </location>
</feature>
<reference evidence="3 4" key="1">
    <citation type="submission" date="2019-09" db="EMBL/GenBank/DDBJ databases">
        <title>Genome sequence of Roseospira marina, one of the more divergent members of the non-sulfur purple photosynthetic bacterial family, the Rhodospirillaceae.</title>
        <authorList>
            <person name="Meyer T."/>
            <person name="Kyndt J."/>
        </authorList>
    </citation>
    <scope>NUCLEOTIDE SEQUENCE [LARGE SCALE GENOMIC DNA]</scope>
    <source>
        <strain evidence="3 4">DSM 15113</strain>
    </source>
</reference>
<dbReference type="Gene3D" id="3.30.530.20">
    <property type="match status" value="1"/>
</dbReference>
<dbReference type="RefSeq" id="WP_150063715.1">
    <property type="nucleotide sequence ID" value="NZ_JACHII010000022.1"/>
</dbReference>
<name>A0A5M6I7N7_9PROT</name>
<feature type="compositionally biased region" description="Pro residues" evidence="1">
    <location>
        <begin position="167"/>
        <end position="179"/>
    </location>
</feature>
<keyword evidence="2" id="KW-1133">Transmembrane helix</keyword>
<dbReference type="AlphaFoldDB" id="A0A5M6I7N7"/>
<keyword evidence="2" id="KW-0812">Transmembrane</keyword>
<dbReference type="CDD" id="cd05018">
    <property type="entry name" value="CoxG"/>
    <property type="match status" value="1"/>
</dbReference>
<dbReference type="SUPFAM" id="SSF55961">
    <property type="entry name" value="Bet v1-like"/>
    <property type="match status" value="1"/>
</dbReference>
<gene>
    <name evidence="3" type="ORF">F1188_17370</name>
</gene>
<dbReference type="InterPro" id="IPR023393">
    <property type="entry name" value="START-like_dom_sf"/>
</dbReference>
<evidence type="ECO:0000256" key="2">
    <source>
        <dbReference type="SAM" id="Phobius"/>
    </source>
</evidence>
<organism evidence="3 4">
    <name type="scientific">Roseospira marina</name>
    <dbReference type="NCBI Taxonomy" id="140057"/>
    <lineage>
        <taxon>Bacteria</taxon>
        <taxon>Pseudomonadati</taxon>
        <taxon>Pseudomonadota</taxon>
        <taxon>Alphaproteobacteria</taxon>
        <taxon>Rhodospirillales</taxon>
        <taxon>Rhodospirillaceae</taxon>
        <taxon>Roseospira</taxon>
    </lineage>
</organism>
<dbReference type="PANTHER" id="PTHR38588:SF1">
    <property type="entry name" value="BLL0334 PROTEIN"/>
    <property type="match status" value="1"/>
</dbReference>
<feature type="compositionally biased region" description="Acidic residues" evidence="1">
    <location>
        <begin position="153"/>
        <end position="166"/>
    </location>
</feature>
<evidence type="ECO:0000256" key="1">
    <source>
        <dbReference type="SAM" id="MobiDB-lite"/>
    </source>
</evidence>
<proteinExistence type="predicted"/>
<dbReference type="EMBL" id="VWPJ01000022">
    <property type="protein sequence ID" value="KAA5604152.1"/>
    <property type="molecule type" value="Genomic_DNA"/>
</dbReference>
<dbReference type="InterPro" id="IPR010419">
    <property type="entry name" value="CO_DH_gsu"/>
</dbReference>
<keyword evidence="2" id="KW-0472">Membrane</keyword>